<name>A0ACC6FT32_9HELI</name>
<sequence>MGFVKKWILVGRVDCYKNPCGFSRNDKRYFAINMTRKWRYAQKWILGKAKS</sequence>
<evidence type="ECO:0000313" key="2">
    <source>
        <dbReference type="Proteomes" id="UP001173802"/>
    </source>
</evidence>
<accession>A0ACC6FT32</accession>
<organism evidence="1 2">
    <name type="scientific">Helicobacter zhangjianzhongii</name>
    <dbReference type="NCBI Taxonomy" id="2974574"/>
    <lineage>
        <taxon>Bacteria</taxon>
        <taxon>Pseudomonadati</taxon>
        <taxon>Campylobacterota</taxon>
        <taxon>Epsilonproteobacteria</taxon>
        <taxon>Campylobacterales</taxon>
        <taxon>Helicobacteraceae</taxon>
        <taxon>Helicobacter</taxon>
    </lineage>
</organism>
<evidence type="ECO:0000313" key="1">
    <source>
        <dbReference type="EMBL" id="MDL0082295.1"/>
    </source>
</evidence>
<dbReference type="EMBL" id="JANURN010000005">
    <property type="protein sequence ID" value="MDL0082295.1"/>
    <property type="molecule type" value="Genomic_DNA"/>
</dbReference>
<gene>
    <name evidence="1" type="ORF">NYG90_06380</name>
</gene>
<proteinExistence type="predicted"/>
<keyword evidence="2" id="KW-1185">Reference proteome</keyword>
<reference evidence="1 2" key="1">
    <citation type="journal article" date="2023" name="Microorganisms">
        <title>Isolation and Genomic Characteristics of Cat-Borne Campylobacter felis sp. nov. and Sheep-Borne Campylobacter ovis sp. nov.</title>
        <authorList>
            <person name="Wang H."/>
            <person name="Li Y."/>
            <person name="Gu Y."/>
            <person name="Zhou G."/>
            <person name="Chen X."/>
            <person name="Zhang X."/>
            <person name="Shao Z."/>
            <person name="Zhang J."/>
            <person name="Zhang M."/>
        </authorList>
    </citation>
    <scope>NUCLEOTIDE SEQUENCE [LARGE SCALE GENOMIC DNA]</scope>
    <source>
        <strain evidence="1 2">XJK30-2</strain>
    </source>
</reference>
<dbReference type="Proteomes" id="UP001173802">
    <property type="component" value="Unassembled WGS sequence"/>
</dbReference>
<comment type="caution">
    <text evidence="1">The sequence shown here is derived from an EMBL/GenBank/DDBJ whole genome shotgun (WGS) entry which is preliminary data.</text>
</comment>
<protein>
    <submittedName>
        <fullName evidence="1">Uncharacterized protein</fullName>
    </submittedName>
</protein>